<feature type="compositionally biased region" description="Basic and acidic residues" evidence="1">
    <location>
        <begin position="625"/>
        <end position="636"/>
    </location>
</feature>
<keyword evidence="3" id="KW-1185">Reference proteome</keyword>
<dbReference type="AlphaFoldDB" id="A0A1W0WUA2"/>
<feature type="compositionally biased region" description="Polar residues" evidence="1">
    <location>
        <begin position="346"/>
        <end position="358"/>
    </location>
</feature>
<dbReference type="EMBL" id="MTYJ01000046">
    <property type="protein sequence ID" value="OQV18776.1"/>
    <property type="molecule type" value="Genomic_DNA"/>
</dbReference>
<feature type="compositionally biased region" description="Polar residues" evidence="1">
    <location>
        <begin position="529"/>
        <end position="556"/>
    </location>
</feature>
<feature type="region of interest" description="Disordered" evidence="1">
    <location>
        <begin position="217"/>
        <end position="236"/>
    </location>
</feature>
<reference evidence="3" key="1">
    <citation type="submission" date="2017-01" db="EMBL/GenBank/DDBJ databases">
        <title>Comparative genomics of anhydrobiosis in the tardigrade Hypsibius dujardini.</title>
        <authorList>
            <person name="Yoshida Y."/>
            <person name="Koutsovoulos G."/>
            <person name="Laetsch D."/>
            <person name="Stevens L."/>
            <person name="Kumar S."/>
            <person name="Horikawa D."/>
            <person name="Ishino K."/>
            <person name="Komine S."/>
            <person name="Tomita M."/>
            <person name="Blaxter M."/>
            <person name="Arakawa K."/>
        </authorList>
    </citation>
    <scope>NUCLEOTIDE SEQUENCE [LARGE SCALE GENOMIC DNA]</scope>
    <source>
        <strain evidence="3">Z151</strain>
    </source>
</reference>
<feature type="region of interest" description="Disordered" evidence="1">
    <location>
        <begin position="333"/>
        <end position="643"/>
    </location>
</feature>
<feature type="compositionally biased region" description="Gly residues" evidence="1">
    <location>
        <begin position="492"/>
        <end position="501"/>
    </location>
</feature>
<feature type="compositionally biased region" description="Low complexity" evidence="1">
    <location>
        <begin position="394"/>
        <end position="405"/>
    </location>
</feature>
<protein>
    <submittedName>
        <fullName evidence="2">Uncharacterized protein</fullName>
    </submittedName>
</protein>
<dbReference type="Gene3D" id="1.25.40.180">
    <property type="match status" value="1"/>
</dbReference>
<accession>A0A1W0WUA2</accession>
<feature type="compositionally biased region" description="Polar residues" evidence="1">
    <location>
        <begin position="421"/>
        <end position="430"/>
    </location>
</feature>
<evidence type="ECO:0000256" key="1">
    <source>
        <dbReference type="SAM" id="MobiDB-lite"/>
    </source>
</evidence>
<feature type="compositionally biased region" description="Basic and acidic residues" evidence="1">
    <location>
        <begin position="431"/>
        <end position="450"/>
    </location>
</feature>
<dbReference type="OrthoDB" id="10070411at2759"/>
<proteinExistence type="predicted"/>
<feature type="compositionally biased region" description="Low complexity" evidence="1">
    <location>
        <begin position="502"/>
        <end position="512"/>
    </location>
</feature>
<sequence>MPFMLKPCGHALRFSQLDGICRRCTGNMDVEGAAASGGETDYRVNAENVEPPAAELQHQDGKKPFLDQVEKLVAVMINSEEPELVDAVTHVARNMSTFTAGERGDFVYELVIRYCEARREDQPKIDFLLKELGKKNVLARPHFIQSAKRLISETAALSVDWPNIYDCTVDLIGTNLSLLKNPSENLEAFGKLLNGASGEHAGKFLLPLRRHFPSVHIPDAKDGRNPVTASSSSGQPRTAVGFFLPPAAAKDKFIRPVGLRSPSPPRPSRRTYSREAMLRIELNRVKFALPEGLLERVKIVKNDTWVAPPSEMMTPDRSDGGQGLLQGKRPRFVSESGMSAGDMGGTPSTKRMLESTSPPLLMGQPGGQHHHLRGTGGDWKYAAGGQRDSHDGHSFTGGSSSLTGFDRPRFVSESADKHHSGSTFQSSPKKSYQEPHHPHHDVGSRVRHDSFNPASATSAATPTATVSHQAAKPEGTAPRPSPPRNAAPSGSAGAGPGGKAPSGGPSSRPGSGKTKKFLTALNVDRITETDTSQLSPTLSPNVKTWSRGSGSLNTFSLKPGAGGTSPLKDANKAFTPLAVPARTFGLSPGNGNQPQPRSSPGGPMDDHHRSSHVLHRGSPGNGPIKPDHHHQPEQNWRRGLSQA</sequence>
<name>A0A1W0WUA2_HYPEX</name>
<dbReference type="Proteomes" id="UP000192578">
    <property type="component" value="Unassembled WGS sequence"/>
</dbReference>
<gene>
    <name evidence="2" type="ORF">BV898_07213</name>
</gene>
<organism evidence="2 3">
    <name type="scientific">Hypsibius exemplaris</name>
    <name type="common">Freshwater tardigrade</name>
    <dbReference type="NCBI Taxonomy" id="2072580"/>
    <lineage>
        <taxon>Eukaryota</taxon>
        <taxon>Metazoa</taxon>
        <taxon>Ecdysozoa</taxon>
        <taxon>Tardigrada</taxon>
        <taxon>Eutardigrada</taxon>
        <taxon>Parachela</taxon>
        <taxon>Hypsibioidea</taxon>
        <taxon>Hypsibiidae</taxon>
        <taxon>Hypsibius</taxon>
    </lineage>
</organism>
<evidence type="ECO:0000313" key="3">
    <source>
        <dbReference type="Proteomes" id="UP000192578"/>
    </source>
</evidence>
<comment type="caution">
    <text evidence="2">The sequence shown here is derived from an EMBL/GenBank/DDBJ whole genome shotgun (WGS) entry which is preliminary data.</text>
</comment>
<feature type="compositionally biased region" description="Basic and acidic residues" evidence="1">
    <location>
        <begin position="406"/>
        <end position="419"/>
    </location>
</feature>
<feature type="compositionally biased region" description="Polar residues" evidence="1">
    <location>
        <begin position="227"/>
        <end position="236"/>
    </location>
</feature>
<feature type="compositionally biased region" description="Low complexity" evidence="1">
    <location>
        <begin position="453"/>
        <end position="465"/>
    </location>
</feature>
<feature type="compositionally biased region" description="Polar residues" evidence="1">
    <location>
        <begin position="589"/>
        <end position="598"/>
    </location>
</feature>
<evidence type="ECO:0000313" key="2">
    <source>
        <dbReference type="EMBL" id="OQV18776.1"/>
    </source>
</evidence>